<dbReference type="InterPro" id="IPR036614">
    <property type="entry name" value="RusA-like_sf"/>
</dbReference>
<dbReference type="Pfam" id="PF05866">
    <property type="entry name" value="RusA"/>
    <property type="match status" value="1"/>
</dbReference>
<dbReference type="EMBL" id="SRXV01000004">
    <property type="protein sequence ID" value="TGY91831.1"/>
    <property type="molecule type" value="Genomic_DNA"/>
</dbReference>
<organism evidence="1 2">
    <name type="scientific">Marinicauda pacifica</name>
    <dbReference type="NCBI Taxonomy" id="1133559"/>
    <lineage>
        <taxon>Bacteria</taxon>
        <taxon>Pseudomonadati</taxon>
        <taxon>Pseudomonadota</taxon>
        <taxon>Alphaproteobacteria</taxon>
        <taxon>Maricaulales</taxon>
        <taxon>Maricaulaceae</taxon>
        <taxon>Marinicauda</taxon>
    </lineage>
</organism>
<dbReference type="GO" id="GO:0006310">
    <property type="term" value="P:DNA recombination"/>
    <property type="evidence" value="ECO:0007669"/>
    <property type="project" value="InterPro"/>
</dbReference>
<gene>
    <name evidence="1" type="ORF">E5162_13220</name>
</gene>
<protein>
    <submittedName>
        <fullName evidence="1">RusA family crossover junction endodeoxyribonuclease</fullName>
    </submittedName>
</protein>
<reference evidence="1 2" key="1">
    <citation type="journal article" date="2013" name="Int. J. Syst. Evol. Microbiol.">
        <title>Marinicauda pacifica gen. nov., sp. nov., a prosthecate alphaproteobacterium of the family Hyphomonadaceae isolated from deep seawater.</title>
        <authorList>
            <person name="Zhang X.Y."/>
            <person name="Li G.W."/>
            <person name="Wang C.S."/>
            <person name="Zhang Y.J."/>
            <person name="Xu X.W."/>
            <person name="Li H."/>
            <person name="Liu A."/>
            <person name="Liu C."/>
            <person name="Xie B.B."/>
            <person name="Qin Q.L."/>
            <person name="Xu Z."/>
            <person name="Chen X.L."/>
            <person name="Zhou B.C."/>
            <person name="Zhang Y.Z."/>
        </authorList>
    </citation>
    <scope>NUCLEOTIDE SEQUENCE [LARGE SCALE GENOMIC DNA]</scope>
    <source>
        <strain evidence="1 2">P-1 km-3</strain>
    </source>
</reference>
<evidence type="ECO:0000313" key="1">
    <source>
        <dbReference type="EMBL" id="TGY91831.1"/>
    </source>
</evidence>
<name>A0A4S2H8G8_9PROT</name>
<dbReference type="GO" id="GO:0006281">
    <property type="term" value="P:DNA repair"/>
    <property type="evidence" value="ECO:0007669"/>
    <property type="project" value="InterPro"/>
</dbReference>
<proteinExistence type="predicted"/>
<dbReference type="SUPFAM" id="SSF103084">
    <property type="entry name" value="Holliday junction resolvase RusA"/>
    <property type="match status" value="1"/>
</dbReference>
<dbReference type="Gene3D" id="3.30.1330.70">
    <property type="entry name" value="Holliday junction resolvase RusA"/>
    <property type="match status" value="1"/>
</dbReference>
<sequence length="113" mass="12899">MQPANVRDSLHLRVDAVTTQSRRFKSLIGDFFRTEFKRVRPKWGPYEVTIIIERTPGSPTEDVDSVAMSVLDALTGVVFHDDSQVERLLVEKVEGERARVKVRARPILPETTH</sequence>
<dbReference type="GO" id="GO:0000287">
    <property type="term" value="F:magnesium ion binding"/>
    <property type="evidence" value="ECO:0007669"/>
    <property type="project" value="InterPro"/>
</dbReference>
<dbReference type="RefSeq" id="WP_135945753.1">
    <property type="nucleotide sequence ID" value="NZ_BMEI01000004.1"/>
</dbReference>
<keyword evidence="2" id="KW-1185">Reference proteome</keyword>
<evidence type="ECO:0000313" key="2">
    <source>
        <dbReference type="Proteomes" id="UP000305451"/>
    </source>
</evidence>
<dbReference type="InterPro" id="IPR008822">
    <property type="entry name" value="Endonuclease_RusA-like"/>
</dbReference>
<dbReference type="AlphaFoldDB" id="A0A4S2H8G8"/>
<comment type="caution">
    <text evidence="1">The sequence shown here is derived from an EMBL/GenBank/DDBJ whole genome shotgun (WGS) entry which is preliminary data.</text>
</comment>
<dbReference type="Proteomes" id="UP000305451">
    <property type="component" value="Unassembled WGS sequence"/>
</dbReference>
<accession>A0A4S2H8G8</accession>
<dbReference type="OrthoDB" id="7172959at2"/>